<dbReference type="Proteomes" id="UP000681425">
    <property type="component" value="Chromosome"/>
</dbReference>
<dbReference type="AlphaFoldDB" id="A0A975KCJ6"/>
<sequence>MLETDADRLDLLRAIDQFVRDTGITESKFGRDAAGDPRLIYDLRRGRTPRHKTRLRVLHYINRAYIDRAAASREGR</sequence>
<evidence type="ECO:0000313" key="1">
    <source>
        <dbReference type="EMBL" id="QUT08358.1"/>
    </source>
</evidence>
<dbReference type="KEGG" id="spph:KFK14_19645"/>
<dbReference type="EMBL" id="CP073910">
    <property type="protein sequence ID" value="QUT08358.1"/>
    <property type="molecule type" value="Genomic_DNA"/>
</dbReference>
<reference evidence="1" key="1">
    <citation type="submission" date="2021-04" db="EMBL/GenBank/DDBJ databases">
        <title>Isolation of p-tert-butylphenol degrading bacteria Sphingobium phenoxybenzoativorans Tas13 from active sludge.</title>
        <authorList>
            <person name="Li Y."/>
        </authorList>
    </citation>
    <scope>NUCLEOTIDE SEQUENCE</scope>
    <source>
        <strain evidence="1">Tas13</strain>
    </source>
</reference>
<evidence type="ECO:0000313" key="2">
    <source>
        <dbReference type="Proteomes" id="UP000681425"/>
    </source>
</evidence>
<keyword evidence="2" id="KW-1185">Reference proteome</keyword>
<protein>
    <submittedName>
        <fullName evidence="1">Uncharacterized protein</fullName>
    </submittedName>
</protein>
<accession>A0A975KCJ6</accession>
<organism evidence="1 2">
    <name type="scientific">Sphingobium phenoxybenzoativorans</name>
    <dbReference type="NCBI Taxonomy" id="1592790"/>
    <lineage>
        <taxon>Bacteria</taxon>
        <taxon>Pseudomonadati</taxon>
        <taxon>Pseudomonadota</taxon>
        <taxon>Alphaproteobacteria</taxon>
        <taxon>Sphingomonadales</taxon>
        <taxon>Sphingomonadaceae</taxon>
        <taxon>Sphingobium</taxon>
    </lineage>
</organism>
<gene>
    <name evidence="1" type="ORF">KFK14_19645</name>
</gene>
<proteinExistence type="predicted"/>
<name>A0A975KCJ6_9SPHN</name>